<dbReference type="GO" id="GO:0016740">
    <property type="term" value="F:transferase activity"/>
    <property type="evidence" value="ECO:0007669"/>
    <property type="project" value="UniProtKB-KW"/>
</dbReference>
<dbReference type="EMBL" id="MLKD01000004">
    <property type="protein sequence ID" value="OQE27285.1"/>
    <property type="molecule type" value="Genomic_DNA"/>
</dbReference>
<keyword evidence="2" id="KW-0808">Transferase</keyword>
<name>A0A1V6TLL9_9EURO</name>
<proteinExistence type="inferred from homology"/>
<evidence type="ECO:0000256" key="2">
    <source>
        <dbReference type="ARBA" id="ARBA00022679"/>
    </source>
</evidence>
<evidence type="ECO:0000313" key="6">
    <source>
        <dbReference type="EMBL" id="OQE27285.1"/>
    </source>
</evidence>
<evidence type="ECO:0000256" key="4">
    <source>
        <dbReference type="SAM" id="MobiDB-lite"/>
    </source>
</evidence>
<dbReference type="CDD" id="cd06661">
    <property type="entry name" value="GGCT_like"/>
    <property type="match status" value="1"/>
</dbReference>
<feature type="region of interest" description="Disordered" evidence="4">
    <location>
        <begin position="1"/>
        <end position="32"/>
    </location>
</feature>
<feature type="compositionally biased region" description="Pro residues" evidence="4">
    <location>
        <begin position="12"/>
        <end position="27"/>
    </location>
</feature>
<dbReference type="InterPro" id="IPR013024">
    <property type="entry name" value="GGCT-like"/>
</dbReference>
<dbReference type="InterPro" id="IPR036568">
    <property type="entry name" value="GGCT-like_sf"/>
</dbReference>
<comment type="similarity">
    <text evidence="1">Belongs to the gamma-glutamylcyclotransferase family.</text>
</comment>
<evidence type="ECO:0000313" key="7">
    <source>
        <dbReference type="Proteomes" id="UP000191285"/>
    </source>
</evidence>
<dbReference type="PANTHER" id="PTHR31544">
    <property type="entry name" value="AIG2-LIKE PROTEIN D"/>
    <property type="match status" value="1"/>
</dbReference>
<dbReference type="Pfam" id="PF06094">
    <property type="entry name" value="GGACT"/>
    <property type="match status" value="1"/>
</dbReference>
<gene>
    <name evidence="6" type="ORF">PENSTE_c004G03792</name>
</gene>
<organism evidence="6 7">
    <name type="scientific">Penicillium steckii</name>
    <dbReference type="NCBI Taxonomy" id="303698"/>
    <lineage>
        <taxon>Eukaryota</taxon>
        <taxon>Fungi</taxon>
        <taxon>Dikarya</taxon>
        <taxon>Ascomycota</taxon>
        <taxon>Pezizomycotina</taxon>
        <taxon>Eurotiomycetes</taxon>
        <taxon>Eurotiomycetidae</taxon>
        <taxon>Eurotiales</taxon>
        <taxon>Aspergillaceae</taxon>
        <taxon>Penicillium</taxon>
    </lineage>
</organism>
<keyword evidence="7" id="KW-1185">Reference proteome</keyword>
<sequence>MPSKKKKSTTQMPPPLPPPPPPPPPAAPRSKLRIRTAPRKKFFLSAPPQHRDPAPEGIYFFYGSLLDPEMLVEILGLDKSPELRPAYIEGFDSKLWGQYPALIPCSDTSPKSDRRIIEGAAYRVRSSEDAEKLAKYESRYYMPSPCEIKYVDHYKKTRGPIAEKGFVFVFVGDRRDLDEGSFDLQTWRRQMRRE</sequence>
<dbReference type="SUPFAM" id="SSF110857">
    <property type="entry name" value="Gamma-glutamyl cyclotransferase-like"/>
    <property type="match status" value="1"/>
</dbReference>
<evidence type="ECO:0000259" key="5">
    <source>
        <dbReference type="Pfam" id="PF06094"/>
    </source>
</evidence>
<comment type="caution">
    <text evidence="6">The sequence shown here is derived from an EMBL/GenBank/DDBJ whole genome shotgun (WGS) entry which is preliminary data.</text>
</comment>
<dbReference type="Proteomes" id="UP000191285">
    <property type="component" value="Unassembled WGS sequence"/>
</dbReference>
<dbReference type="OrthoDB" id="3262926at2759"/>
<dbReference type="PANTHER" id="PTHR31544:SF4">
    <property type="entry name" value="GAMMA-GLUTAMYLCYCLOTRANSFERASE-RELATED"/>
    <property type="match status" value="1"/>
</dbReference>
<evidence type="ECO:0000256" key="1">
    <source>
        <dbReference type="ARBA" id="ARBA00008861"/>
    </source>
</evidence>
<accession>A0A1V6TLL9</accession>
<evidence type="ECO:0000256" key="3">
    <source>
        <dbReference type="ARBA" id="ARBA00030602"/>
    </source>
</evidence>
<dbReference type="InterPro" id="IPR045038">
    <property type="entry name" value="AIG2-like"/>
</dbReference>
<protein>
    <recommendedName>
        <fullName evidence="3">Putative gamma-glutamylcyclotransferase</fullName>
    </recommendedName>
</protein>
<dbReference type="Gene3D" id="3.10.490.10">
    <property type="entry name" value="Gamma-glutamyl cyclotransferase-like"/>
    <property type="match status" value="1"/>
</dbReference>
<reference evidence="7" key="1">
    <citation type="journal article" date="2017" name="Nat. Microbiol.">
        <title>Global analysis of biosynthetic gene clusters reveals vast potential of secondary metabolite production in Penicillium species.</title>
        <authorList>
            <person name="Nielsen J.C."/>
            <person name="Grijseels S."/>
            <person name="Prigent S."/>
            <person name="Ji B."/>
            <person name="Dainat J."/>
            <person name="Nielsen K.F."/>
            <person name="Frisvad J.C."/>
            <person name="Workman M."/>
            <person name="Nielsen J."/>
        </authorList>
    </citation>
    <scope>NUCLEOTIDE SEQUENCE [LARGE SCALE GENOMIC DNA]</scope>
    <source>
        <strain evidence="7">IBT 24891</strain>
    </source>
</reference>
<dbReference type="InterPro" id="IPR009288">
    <property type="entry name" value="AIG2-like_dom"/>
</dbReference>
<dbReference type="AlphaFoldDB" id="A0A1V6TLL9"/>
<feature type="domain" description="Gamma-glutamylcyclotransferase AIG2-like" evidence="5">
    <location>
        <begin position="59"/>
        <end position="172"/>
    </location>
</feature>